<name>A0A8X6J1Q2_TRICU</name>
<reference evidence="1" key="1">
    <citation type="submission" date="2020-07" db="EMBL/GenBank/DDBJ databases">
        <title>Multicomponent nature underlies the extraordinary mechanical properties of spider dragline silk.</title>
        <authorList>
            <person name="Kono N."/>
            <person name="Nakamura H."/>
            <person name="Mori M."/>
            <person name="Yoshida Y."/>
            <person name="Ohtoshi R."/>
            <person name="Malay A.D."/>
            <person name="Moran D.A.P."/>
            <person name="Tomita M."/>
            <person name="Numata K."/>
            <person name="Arakawa K."/>
        </authorList>
    </citation>
    <scope>NUCLEOTIDE SEQUENCE</scope>
</reference>
<dbReference type="Proteomes" id="UP000887116">
    <property type="component" value="Unassembled WGS sequence"/>
</dbReference>
<keyword evidence="2" id="KW-1185">Reference proteome</keyword>
<evidence type="ECO:0000313" key="2">
    <source>
        <dbReference type="Proteomes" id="UP000887116"/>
    </source>
</evidence>
<dbReference type="AlphaFoldDB" id="A0A8X6J1Q2"/>
<gene>
    <name evidence="1" type="ORF">TNCT_630251</name>
</gene>
<sequence>MMSNDFHYGTFHRMPRLECLTYFMIDRTWWTCSCPNHSLDLSPKDFPLLQVHDILRDFSLRIDSMKDFVVRVVITRDNTSSRIFDRGIQSLFHLYATTHVTSTLSTFYDFLHEQ</sequence>
<dbReference type="EMBL" id="BMAO01006111">
    <property type="protein sequence ID" value="GFR06113.1"/>
    <property type="molecule type" value="Genomic_DNA"/>
</dbReference>
<protein>
    <submittedName>
        <fullName evidence="1">Uncharacterized protein</fullName>
    </submittedName>
</protein>
<accession>A0A8X6J1Q2</accession>
<organism evidence="1 2">
    <name type="scientific">Trichonephila clavata</name>
    <name type="common">Joro spider</name>
    <name type="synonym">Nephila clavata</name>
    <dbReference type="NCBI Taxonomy" id="2740835"/>
    <lineage>
        <taxon>Eukaryota</taxon>
        <taxon>Metazoa</taxon>
        <taxon>Ecdysozoa</taxon>
        <taxon>Arthropoda</taxon>
        <taxon>Chelicerata</taxon>
        <taxon>Arachnida</taxon>
        <taxon>Araneae</taxon>
        <taxon>Araneomorphae</taxon>
        <taxon>Entelegynae</taxon>
        <taxon>Araneoidea</taxon>
        <taxon>Nephilidae</taxon>
        <taxon>Trichonephila</taxon>
    </lineage>
</organism>
<comment type="caution">
    <text evidence="1">The sequence shown here is derived from an EMBL/GenBank/DDBJ whole genome shotgun (WGS) entry which is preliminary data.</text>
</comment>
<evidence type="ECO:0000313" key="1">
    <source>
        <dbReference type="EMBL" id="GFR06113.1"/>
    </source>
</evidence>
<proteinExistence type="predicted"/>